<comment type="caution">
    <text evidence="2">The sequence shown here is derived from an EMBL/GenBank/DDBJ whole genome shotgun (WGS) entry which is preliminary data.</text>
</comment>
<accession>A0A6I5L0D8</accession>
<dbReference type="Proteomes" id="UP000468707">
    <property type="component" value="Unassembled WGS sequence"/>
</dbReference>
<dbReference type="InterPro" id="IPR038765">
    <property type="entry name" value="Papain-like_cys_pep_sf"/>
</dbReference>
<evidence type="ECO:0000259" key="1">
    <source>
        <dbReference type="SMART" id="SM00460"/>
    </source>
</evidence>
<gene>
    <name evidence="2" type="ORF">GTK07_07915</name>
</gene>
<dbReference type="GO" id="GO:0005737">
    <property type="term" value="C:cytoplasm"/>
    <property type="evidence" value="ECO:0007669"/>
    <property type="project" value="TreeGrafter"/>
</dbReference>
<organism evidence="2 3">
    <name type="scientific">Flagellimonas sediminis</name>
    <dbReference type="NCBI Taxonomy" id="2696468"/>
    <lineage>
        <taxon>Bacteria</taxon>
        <taxon>Pseudomonadati</taxon>
        <taxon>Bacteroidota</taxon>
        <taxon>Flavobacteriia</taxon>
        <taxon>Flavobacteriales</taxon>
        <taxon>Flavobacteriaceae</taxon>
        <taxon>Flagellimonas</taxon>
    </lineage>
</organism>
<name>A0A6I5L0D8_9FLAO</name>
<dbReference type="RefSeq" id="WP_163634748.1">
    <property type="nucleotide sequence ID" value="NZ_JAAAMI010000003.1"/>
</dbReference>
<dbReference type="PANTHER" id="PTHR46333:SF2">
    <property type="entry name" value="CYTOKINESIS PROTEIN 3"/>
    <property type="match status" value="1"/>
</dbReference>
<dbReference type="Pfam" id="PF01841">
    <property type="entry name" value="Transglut_core"/>
    <property type="match status" value="1"/>
</dbReference>
<keyword evidence="3" id="KW-1185">Reference proteome</keyword>
<dbReference type="SMART" id="SM00460">
    <property type="entry name" value="TGc"/>
    <property type="match status" value="1"/>
</dbReference>
<protein>
    <recommendedName>
        <fullName evidence="1">Transglutaminase-like domain-containing protein</fullName>
    </recommendedName>
</protein>
<reference evidence="2 3" key="1">
    <citation type="submission" date="2020-01" db="EMBL/GenBank/DDBJ databases">
        <title>Muricauda sediminis sp.nov. 40Bstr401.</title>
        <authorList>
            <person name="Xue Z."/>
            <person name="Zhu S."/>
            <person name="Ren N."/>
            <person name="Chen T."/>
            <person name="Chen X."/>
            <person name="Chen J."/>
            <person name="Yang J."/>
        </authorList>
    </citation>
    <scope>NUCLEOTIDE SEQUENCE [LARGE SCALE GENOMIC DNA]</scope>
    <source>
        <strain evidence="2 3">40Bstr401</strain>
    </source>
</reference>
<dbReference type="Gene3D" id="3.10.620.30">
    <property type="match status" value="1"/>
</dbReference>
<dbReference type="InterPro" id="IPR052557">
    <property type="entry name" value="CAP/Cytokinesis_protein"/>
</dbReference>
<dbReference type="InterPro" id="IPR002931">
    <property type="entry name" value="Transglutaminase-like"/>
</dbReference>
<sequence>MMRQFASILLLLCFNHLFSQNDSIKSLVTATNKKNFDIEELVDFAGDNLDSELSLARFFYLWIGNNIIYDYQLLEELEEGVISNEDFWASQNVYSVYENRKGVCAGYAQLFKWFMNKFNIETAVISGHIRDERNHYVEIESDDKFRHAWNAVKLDQKWILLDATWGTSGDSSVSDFYFNIKPELAIITHFPENDKWQLLERPLSLQDFNNSKFIKPIWFQIGFKNIPELKQDDEYYYLVYESNPNNNWSVTLMIGDDNATYEWISDVTSINQDGFTYLRFKKSGIPEKAYYKLDLKYNDQENGTSTFIFNVFYFKT</sequence>
<evidence type="ECO:0000313" key="3">
    <source>
        <dbReference type="Proteomes" id="UP000468707"/>
    </source>
</evidence>
<feature type="domain" description="Transglutaminase-like" evidence="1">
    <location>
        <begin position="96"/>
        <end position="165"/>
    </location>
</feature>
<dbReference type="PANTHER" id="PTHR46333">
    <property type="entry name" value="CYTOKINESIS PROTEIN 3"/>
    <property type="match status" value="1"/>
</dbReference>
<proteinExistence type="predicted"/>
<dbReference type="EMBL" id="JAAAMI010000003">
    <property type="protein sequence ID" value="NDV43251.1"/>
    <property type="molecule type" value="Genomic_DNA"/>
</dbReference>
<dbReference type="SUPFAM" id="SSF54001">
    <property type="entry name" value="Cysteine proteinases"/>
    <property type="match status" value="1"/>
</dbReference>
<evidence type="ECO:0000313" key="2">
    <source>
        <dbReference type="EMBL" id="NDV43251.1"/>
    </source>
</evidence>
<dbReference type="AlphaFoldDB" id="A0A6I5L0D8"/>